<feature type="chain" id="PRO_5042072053" description="SbsA Ig-like domain-containing protein" evidence="1">
    <location>
        <begin position="20"/>
        <end position="277"/>
    </location>
</feature>
<dbReference type="Proteomes" id="UP001185092">
    <property type="component" value="Unassembled WGS sequence"/>
</dbReference>
<comment type="caution">
    <text evidence="2">The sequence shown here is derived from an EMBL/GenBank/DDBJ whole genome shotgun (WGS) entry which is preliminary data.</text>
</comment>
<sequence>MRYILGLFFLFTIAFSACKSNDDSTPALDISRTSNETGLIPGQLTNISLQMNRDIPDMTIKVYMNDSLVQTMNKDDMRYDSIRVSHMVPLYMAGQDVEYQIQVTSGENGSEILSNLYFELFVFNFDDFDFFRVNETFNQFLNHQIAFNSNSIFVSSSFNTLPTDANPEFDINLNSINPFPLGFIYFPIRNTTYRLKLTNPESSYLYLVPKTLLSVQEVRTFLRTASSLLLTADPKTDLYTNDHEDSDFMIVHQNGEAGVFRIEENTITYRGIIPHSN</sequence>
<reference evidence="2" key="1">
    <citation type="submission" date="2023-07" db="EMBL/GenBank/DDBJ databases">
        <title>Genomic Encyclopedia of Type Strains, Phase IV (KMG-IV): sequencing the most valuable type-strain genomes for metagenomic binning, comparative biology and taxonomic classification.</title>
        <authorList>
            <person name="Goeker M."/>
        </authorList>
    </citation>
    <scope>NUCLEOTIDE SEQUENCE</scope>
    <source>
        <strain evidence="2">DSM 26174</strain>
    </source>
</reference>
<name>A0AAE3XQF8_9BACT</name>
<dbReference type="AlphaFoldDB" id="A0AAE3XQF8"/>
<accession>A0AAE3XQF8</accession>
<keyword evidence="1" id="KW-0732">Signal</keyword>
<dbReference type="RefSeq" id="WP_309941144.1">
    <property type="nucleotide sequence ID" value="NZ_AP025306.1"/>
</dbReference>
<evidence type="ECO:0000313" key="3">
    <source>
        <dbReference type="Proteomes" id="UP001185092"/>
    </source>
</evidence>
<feature type="signal peptide" evidence="1">
    <location>
        <begin position="1"/>
        <end position="19"/>
    </location>
</feature>
<proteinExistence type="predicted"/>
<dbReference type="PROSITE" id="PS51257">
    <property type="entry name" value="PROKAR_LIPOPROTEIN"/>
    <property type="match status" value="1"/>
</dbReference>
<dbReference type="EMBL" id="JAVDQD010000005">
    <property type="protein sequence ID" value="MDR6240843.1"/>
    <property type="molecule type" value="Genomic_DNA"/>
</dbReference>
<keyword evidence="3" id="KW-1185">Reference proteome</keyword>
<gene>
    <name evidence="2" type="ORF">HNQ88_003919</name>
</gene>
<evidence type="ECO:0000256" key="1">
    <source>
        <dbReference type="SAM" id="SignalP"/>
    </source>
</evidence>
<evidence type="ECO:0008006" key="4">
    <source>
        <dbReference type="Google" id="ProtNLM"/>
    </source>
</evidence>
<protein>
    <recommendedName>
        <fullName evidence="4">SbsA Ig-like domain-containing protein</fullName>
    </recommendedName>
</protein>
<organism evidence="2 3">
    <name type="scientific">Aureibacter tunicatorum</name>
    <dbReference type="NCBI Taxonomy" id="866807"/>
    <lineage>
        <taxon>Bacteria</taxon>
        <taxon>Pseudomonadati</taxon>
        <taxon>Bacteroidota</taxon>
        <taxon>Cytophagia</taxon>
        <taxon>Cytophagales</taxon>
        <taxon>Persicobacteraceae</taxon>
        <taxon>Aureibacter</taxon>
    </lineage>
</organism>
<evidence type="ECO:0000313" key="2">
    <source>
        <dbReference type="EMBL" id="MDR6240843.1"/>
    </source>
</evidence>